<dbReference type="PANTHER" id="PTHR43509">
    <property type="match status" value="1"/>
</dbReference>
<dbReference type="EC" id="2.7.7.4" evidence="2"/>
<comment type="catalytic activity">
    <reaction evidence="10">
        <text>sulfate + ATP + H(+) = adenosine 5'-phosphosulfate + diphosphate</text>
        <dbReference type="Rhea" id="RHEA:18133"/>
        <dbReference type="ChEBI" id="CHEBI:15378"/>
        <dbReference type="ChEBI" id="CHEBI:16189"/>
        <dbReference type="ChEBI" id="CHEBI:30616"/>
        <dbReference type="ChEBI" id="CHEBI:33019"/>
        <dbReference type="ChEBI" id="CHEBI:58243"/>
        <dbReference type="EC" id="2.7.7.4"/>
    </reaction>
</comment>
<feature type="domain" description="ATP-sulfurylase PUA-like" evidence="12">
    <location>
        <begin position="2"/>
        <end position="129"/>
    </location>
</feature>
<evidence type="ECO:0000256" key="6">
    <source>
        <dbReference type="ARBA" id="ARBA00022840"/>
    </source>
</evidence>
<dbReference type="InterPro" id="IPR025980">
    <property type="entry name" value="ATP-Sase_PUA-like_dom"/>
</dbReference>
<keyword evidence="6" id="KW-0067">ATP-binding</keyword>
<dbReference type="InterPro" id="IPR014729">
    <property type="entry name" value="Rossmann-like_a/b/a_fold"/>
</dbReference>
<dbReference type="Proteomes" id="UP000078428">
    <property type="component" value="Unassembled WGS sequence"/>
</dbReference>
<dbReference type="NCBIfam" id="TIGR00339">
    <property type="entry name" value="sopT"/>
    <property type="match status" value="1"/>
</dbReference>
<dbReference type="SUPFAM" id="SSF52374">
    <property type="entry name" value="Nucleotidylyl transferase"/>
    <property type="match status" value="1"/>
</dbReference>
<organism evidence="13 14">
    <name type="scientific">Paramagnetospirillum marisnigri</name>
    <dbReference type="NCBI Taxonomy" id="1285242"/>
    <lineage>
        <taxon>Bacteria</taxon>
        <taxon>Pseudomonadati</taxon>
        <taxon>Pseudomonadota</taxon>
        <taxon>Alphaproteobacteria</taxon>
        <taxon>Rhodospirillales</taxon>
        <taxon>Magnetospirillaceae</taxon>
        <taxon>Paramagnetospirillum</taxon>
    </lineage>
</organism>
<dbReference type="GO" id="GO:0004781">
    <property type="term" value="F:sulfate adenylyltransferase (ATP) activity"/>
    <property type="evidence" value="ECO:0007669"/>
    <property type="project" value="UniProtKB-EC"/>
</dbReference>
<evidence type="ECO:0000313" key="13">
    <source>
        <dbReference type="EMBL" id="OAN45607.1"/>
    </source>
</evidence>
<dbReference type="Gene3D" id="3.10.400.10">
    <property type="entry name" value="Sulfate adenylyltransferase"/>
    <property type="match status" value="1"/>
</dbReference>
<evidence type="ECO:0000256" key="2">
    <source>
        <dbReference type="ARBA" id="ARBA00012391"/>
    </source>
</evidence>
<evidence type="ECO:0000256" key="3">
    <source>
        <dbReference type="ARBA" id="ARBA00022679"/>
    </source>
</evidence>
<protein>
    <recommendedName>
        <fullName evidence="2">sulfate adenylyltransferase</fullName>
        <ecNumber evidence="2">2.7.7.4</ecNumber>
    </recommendedName>
    <alternativeName>
        <fullName evidence="9">ATP-sulfurylase</fullName>
    </alternativeName>
    <alternativeName>
        <fullName evidence="7">Sulfate adenylate transferase</fullName>
    </alternativeName>
</protein>
<dbReference type="GO" id="GO:0005524">
    <property type="term" value="F:ATP binding"/>
    <property type="evidence" value="ECO:0007669"/>
    <property type="project" value="UniProtKB-KW"/>
</dbReference>
<evidence type="ECO:0000256" key="10">
    <source>
        <dbReference type="ARBA" id="ARBA00049370"/>
    </source>
</evidence>
<dbReference type="AlphaFoldDB" id="A0A178MBS9"/>
<comment type="similarity">
    <text evidence="8">Belongs to the sulfate adenylyltransferase family.</text>
</comment>
<accession>A0A178MBS9</accession>
<feature type="domain" description="Sulphate adenylyltransferase catalytic" evidence="11">
    <location>
        <begin position="137"/>
        <end position="348"/>
    </location>
</feature>
<dbReference type="OrthoDB" id="9804504at2"/>
<sequence length="357" mass="39507">MEIALNRDQYLEMEKLGLGAFAPLTGFMTEDQFESVVNRMRLPDGQPFPLPVFLSLDADRAEAIRGLPRVALTYQGEPVGELVPESWFRRDRPRDAAKLFGTTDADHPGVAQFLSDGEVFVGGPVRLLKRARLDISDYELTPEQSRAEFARRGWTTVVGFQTRNVPHRAHEYLLRLGLEVTDGLFVQPLIGRKKAGDYTPAAIIAGYRTLIGGFLPPERVVLGVLSTSMRYAGPREAVFHAIIRRNYGCTHFIVGRDHAGVGSYYGKYEAHEMVARFDGELGITVLRLAGPFHCAICDGIVTERSCAHVDSHPDAISDLSGTRFRAMLLGGETPDAHFVRPAILKALADVPLFEKSE</sequence>
<gene>
    <name evidence="13" type="ORF">A6A04_06840</name>
</gene>
<evidence type="ECO:0000256" key="1">
    <source>
        <dbReference type="ARBA" id="ARBA00005048"/>
    </source>
</evidence>
<evidence type="ECO:0000256" key="8">
    <source>
        <dbReference type="ARBA" id="ARBA00037980"/>
    </source>
</evidence>
<dbReference type="InterPro" id="IPR015947">
    <property type="entry name" value="PUA-like_sf"/>
</dbReference>
<name>A0A178MBS9_9PROT</name>
<evidence type="ECO:0000256" key="5">
    <source>
        <dbReference type="ARBA" id="ARBA00022741"/>
    </source>
</evidence>
<dbReference type="EMBL" id="LWQT01000098">
    <property type="protein sequence ID" value="OAN45607.1"/>
    <property type="molecule type" value="Genomic_DNA"/>
</dbReference>
<dbReference type="NCBIfam" id="NF003166">
    <property type="entry name" value="PRK04149.1"/>
    <property type="match status" value="1"/>
</dbReference>
<comment type="pathway">
    <text evidence="1">Sulfur metabolism; hydrogen sulfide biosynthesis; sulfite from sulfate: step 1/3.</text>
</comment>
<dbReference type="Gene3D" id="3.40.50.620">
    <property type="entry name" value="HUPs"/>
    <property type="match status" value="1"/>
</dbReference>
<evidence type="ECO:0000259" key="11">
    <source>
        <dbReference type="Pfam" id="PF01747"/>
    </source>
</evidence>
<dbReference type="SUPFAM" id="SSF88697">
    <property type="entry name" value="PUA domain-like"/>
    <property type="match status" value="1"/>
</dbReference>
<keyword evidence="5" id="KW-0547">Nucleotide-binding</keyword>
<evidence type="ECO:0000256" key="7">
    <source>
        <dbReference type="ARBA" id="ARBA00031812"/>
    </source>
</evidence>
<keyword evidence="4" id="KW-0548">Nucleotidyltransferase</keyword>
<evidence type="ECO:0000313" key="14">
    <source>
        <dbReference type="Proteomes" id="UP000078428"/>
    </source>
</evidence>
<dbReference type="Pfam" id="PF01747">
    <property type="entry name" value="ATP-sulfurylase"/>
    <property type="match status" value="1"/>
</dbReference>
<proteinExistence type="inferred from homology"/>
<reference evidence="13 14" key="1">
    <citation type="submission" date="2016-04" db="EMBL/GenBank/DDBJ databases">
        <title>Draft genome sequence of freshwater magnetotactic bacteria Magnetospirillum marisnigri SP-1 and Magnetospirillum moscoviense BB-1.</title>
        <authorList>
            <person name="Koziaeva V."/>
            <person name="Dziuba M.V."/>
            <person name="Ivanov T.M."/>
            <person name="Kuznetsov B."/>
            <person name="Grouzdev D.S."/>
        </authorList>
    </citation>
    <scope>NUCLEOTIDE SEQUENCE [LARGE SCALE GENOMIC DNA]</scope>
    <source>
        <strain evidence="13 14">SP-1</strain>
    </source>
</reference>
<comment type="caution">
    <text evidence="13">The sequence shown here is derived from an EMBL/GenBank/DDBJ whole genome shotgun (WGS) entry which is preliminary data.</text>
</comment>
<evidence type="ECO:0000256" key="4">
    <source>
        <dbReference type="ARBA" id="ARBA00022695"/>
    </source>
</evidence>
<dbReference type="GO" id="GO:0000103">
    <property type="term" value="P:sulfate assimilation"/>
    <property type="evidence" value="ECO:0007669"/>
    <property type="project" value="InterPro"/>
</dbReference>
<keyword evidence="14" id="KW-1185">Reference proteome</keyword>
<dbReference type="InterPro" id="IPR024951">
    <property type="entry name" value="Sulfurylase_cat_dom"/>
</dbReference>
<keyword evidence="3" id="KW-0808">Transferase</keyword>
<dbReference type="PANTHER" id="PTHR43509:SF1">
    <property type="entry name" value="SULFATE ADENYLYLTRANSFERASE"/>
    <property type="match status" value="1"/>
</dbReference>
<dbReference type="STRING" id="1285242.A6A04_06840"/>
<dbReference type="Pfam" id="PF14306">
    <property type="entry name" value="PUA_2"/>
    <property type="match status" value="1"/>
</dbReference>
<evidence type="ECO:0000256" key="9">
    <source>
        <dbReference type="ARBA" id="ARBA00041598"/>
    </source>
</evidence>
<evidence type="ECO:0000259" key="12">
    <source>
        <dbReference type="Pfam" id="PF14306"/>
    </source>
</evidence>
<dbReference type="InterPro" id="IPR002650">
    <property type="entry name" value="Sulphate_adenylyltransferase"/>
</dbReference>
<dbReference type="RefSeq" id="WP_068495294.1">
    <property type="nucleotide sequence ID" value="NZ_LWQT01000098.1"/>
</dbReference>